<dbReference type="eggNOG" id="COG2936">
    <property type="taxonomic scope" value="Bacteria"/>
</dbReference>
<dbReference type="Pfam" id="PF02129">
    <property type="entry name" value="Peptidase_S15"/>
    <property type="match status" value="1"/>
</dbReference>
<feature type="chain" id="PRO_5003091892" evidence="4">
    <location>
        <begin position="32"/>
        <end position="583"/>
    </location>
</feature>
<keyword evidence="7" id="KW-1185">Reference proteome</keyword>
<dbReference type="SUPFAM" id="SSF53474">
    <property type="entry name" value="alpha/beta-Hydrolases"/>
    <property type="match status" value="1"/>
</dbReference>
<dbReference type="HOGENOM" id="CLU_032810_0_0_11"/>
<dbReference type="Gene3D" id="3.40.50.1820">
    <property type="entry name" value="alpha/beta hydrolase"/>
    <property type="match status" value="2"/>
</dbReference>
<evidence type="ECO:0000256" key="2">
    <source>
        <dbReference type="ARBA" id="ARBA00022801"/>
    </source>
</evidence>
<dbReference type="KEGG" id="srt:Srot_0985"/>
<evidence type="ECO:0000313" key="7">
    <source>
        <dbReference type="Proteomes" id="UP000002247"/>
    </source>
</evidence>
<dbReference type="GO" id="GO:0052689">
    <property type="term" value="F:carboxylic ester hydrolase activity"/>
    <property type="evidence" value="ECO:0007669"/>
    <property type="project" value="UniProtKB-ARBA"/>
</dbReference>
<dbReference type="AlphaFoldDB" id="D6ZET4"/>
<feature type="signal peptide" evidence="4">
    <location>
        <begin position="1"/>
        <end position="31"/>
    </location>
</feature>
<dbReference type="InterPro" id="IPR005674">
    <property type="entry name" value="CocE/Ser_esterase"/>
</dbReference>
<sequence length="583" mass="62087">MHATQWNRTRGALGVCCAALLAASVVPSASGEPSGFTKRTLHFAVVIGPERDVDCDIVGDLYLPSDAGPQHRVPAIAATHGFGGSKEDQRDLGEFMTGRDYAVLAFSSLGFGGSTCRISMDTPAYDGVAVSQLISFLGGADKIAFEDAEHTRPAPVLDAIQLDAMDHTGRSSAHDPRVGMIGASYGGGVQFATASVDPRLDTIVPMITWNDSLYSLAPNNADLPVGVDERTPGPSKYLLAQDLLTNAAKDPDKAPPPASWSDRNCPRFYPAACQVILHWYITGAPSEADVESVRYGSVVTYADKIRIPTLLTQGQQDTVFLLNEAGATYQALAADGTEVKMLWHRWGHDSSNVVPGELQWAHPDWEQRYQVDATLRWFDHHLKGTGEEDLAAFSYFRDWIPEGSATSPWATSDRYPVAATASYCLSGDEALVPDKTAAATSVPPGAAPPGKAQSKTAQLRTGPGDESLAWSTEPLAAPLTVVGVPTVRIPVSADSTATVFLHLADVDPSGNEESIYRQVAPAKISGSGIVTFTLPGIVHQFPAGHRLRLVVTGSSAEFRGDALPVLTEFESGERSVLTLPVVP</sequence>
<dbReference type="STRING" id="640132.Srot_0985"/>
<organism evidence="6 7">
    <name type="scientific">Segniliparus rotundus (strain ATCC BAA-972 / CDC 1076 / CIP 108378 / DSM 44985 / JCM 13578)</name>
    <dbReference type="NCBI Taxonomy" id="640132"/>
    <lineage>
        <taxon>Bacteria</taxon>
        <taxon>Bacillati</taxon>
        <taxon>Actinomycetota</taxon>
        <taxon>Actinomycetes</taxon>
        <taxon>Mycobacteriales</taxon>
        <taxon>Segniliparaceae</taxon>
        <taxon>Segniliparus</taxon>
    </lineage>
</organism>
<reference evidence="6 7" key="1">
    <citation type="journal article" date="2010" name="Stand. Genomic Sci.">
        <title>Complete genome sequence of Segniliparus rotundus type strain (CDC 1076).</title>
        <authorList>
            <person name="Sikorski J."/>
            <person name="Lapidus A."/>
            <person name="Copeland A."/>
            <person name="Misra M."/>
            <person name="Glavina Del Rio T."/>
            <person name="Nolan M."/>
            <person name="Lucas S."/>
            <person name="Chen F."/>
            <person name="Tice H."/>
            <person name="Cheng J.F."/>
            <person name="Jando M."/>
            <person name="Schneider S."/>
            <person name="Bruce D."/>
            <person name="Goodwin L."/>
            <person name="Pitluck S."/>
            <person name="Liolios K."/>
            <person name="Mikhailova N."/>
            <person name="Pati A."/>
            <person name="Ivanova N."/>
            <person name="Mavromatis K."/>
            <person name="Chen A."/>
            <person name="Palaniappan K."/>
            <person name="Chertkov O."/>
            <person name="Land M."/>
            <person name="Hauser L."/>
            <person name="Chang Y.J."/>
            <person name="Jeffries C.D."/>
            <person name="Brettin T."/>
            <person name="Detter J.C."/>
            <person name="Han C."/>
            <person name="Rohde M."/>
            <person name="Goker M."/>
            <person name="Bristow J."/>
            <person name="Eisen J.A."/>
            <person name="Markowitz V."/>
            <person name="Hugenholtz P."/>
            <person name="Kyrpides N.C."/>
            <person name="Klenk H.P."/>
        </authorList>
    </citation>
    <scope>NUCLEOTIDE SEQUENCE [LARGE SCALE GENOMIC DNA]</scope>
    <source>
        <strain evidence="7">ATCC BAA-972 / CDC 1076 / CIP 108378 / DSM 44985 / JCM 13578</strain>
    </source>
</reference>
<evidence type="ECO:0000256" key="1">
    <source>
        <dbReference type="ARBA" id="ARBA00008645"/>
    </source>
</evidence>
<dbReference type="InterPro" id="IPR008979">
    <property type="entry name" value="Galactose-bd-like_sf"/>
</dbReference>
<dbReference type="EMBL" id="CP001958">
    <property type="protein sequence ID" value="ADG97458.1"/>
    <property type="molecule type" value="Genomic_DNA"/>
</dbReference>
<dbReference type="InterPro" id="IPR013736">
    <property type="entry name" value="Xaa-Pro_dipept_C"/>
</dbReference>
<accession>D6ZET4</accession>
<evidence type="ECO:0000256" key="4">
    <source>
        <dbReference type="SAM" id="SignalP"/>
    </source>
</evidence>
<evidence type="ECO:0000313" key="6">
    <source>
        <dbReference type="EMBL" id="ADG97458.1"/>
    </source>
</evidence>
<feature type="region of interest" description="Disordered" evidence="3">
    <location>
        <begin position="439"/>
        <end position="466"/>
    </location>
</feature>
<keyword evidence="4" id="KW-0732">Signal</keyword>
<dbReference type="PANTHER" id="PTHR22946:SF9">
    <property type="entry name" value="POLYKETIDE TRANSFERASE AF380"/>
    <property type="match status" value="1"/>
</dbReference>
<dbReference type="SMART" id="SM00939">
    <property type="entry name" value="PepX_C"/>
    <property type="match status" value="1"/>
</dbReference>
<dbReference type="PANTHER" id="PTHR22946">
    <property type="entry name" value="DIENELACTONE HYDROLASE DOMAIN-CONTAINING PROTEIN-RELATED"/>
    <property type="match status" value="1"/>
</dbReference>
<dbReference type="Pfam" id="PF08530">
    <property type="entry name" value="PepX_C"/>
    <property type="match status" value="1"/>
</dbReference>
<comment type="similarity">
    <text evidence="1">Belongs to the AB hydrolase superfamily.</text>
</comment>
<proteinExistence type="inferred from homology"/>
<evidence type="ECO:0000259" key="5">
    <source>
        <dbReference type="SMART" id="SM00939"/>
    </source>
</evidence>
<keyword evidence="2" id="KW-0378">Hydrolase</keyword>
<dbReference type="InterPro" id="IPR000383">
    <property type="entry name" value="Xaa-Pro-like_dom"/>
</dbReference>
<dbReference type="NCBIfam" id="TIGR00976">
    <property type="entry name" value="CocE_NonD"/>
    <property type="match status" value="1"/>
</dbReference>
<dbReference type="Gene3D" id="2.60.120.260">
    <property type="entry name" value="Galactose-binding domain-like"/>
    <property type="match status" value="1"/>
</dbReference>
<dbReference type="InterPro" id="IPR050261">
    <property type="entry name" value="FrsA_esterase"/>
</dbReference>
<gene>
    <name evidence="6" type="ordered locus">Srot_0985</name>
</gene>
<evidence type="ECO:0000256" key="3">
    <source>
        <dbReference type="SAM" id="MobiDB-lite"/>
    </source>
</evidence>
<dbReference type="Proteomes" id="UP000002247">
    <property type="component" value="Chromosome"/>
</dbReference>
<dbReference type="InterPro" id="IPR029058">
    <property type="entry name" value="AB_hydrolase_fold"/>
</dbReference>
<protein>
    <submittedName>
        <fullName evidence="6">X-Pro dipeptidyl-peptidase domain protein</fullName>
    </submittedName>
</protein>
<dbReference type="SUPFAM" id="SSF49785">
    <property type="entry name" value="Galactose-binding domain-like"/>
    <property type="match status" value="1"/>
</dbReference>
<name>D6ZET4_SEGRD</name>
<feature type="domain" description="Xaa-Pro dipeptidyl-peptidase C-terminal" evidence="5">
    <location>
        <begin position="375"/>
        <end position="578"/>
    </location>
</feature>
<dbReference type="GO" id="GO:0008239">
    <property type="term" value="F:dipeptidyl-peptidase activity"/>
    <property type="evidence" value="ECO:0007669"/>
    <property type="project" value="InterPro"/>
</dbReference>